<gene>
    <name evidence="3" type="ORF">ENP47_06920</name>
</gene>
<dbReference type="AlphaFoldDB" id="A0A7C1FQ67"/>
<dbReference type="EMBL" id="DSJL01000011">
    <property type="protein sequence ID" value="HEF65312.1"/>
    <property type="molecule type" value="Genomic_DNA"/>
</dbReference>
<organism evidence="3">
    <name type="scientific">Thermomicrobium roseum</name>
    <dbReference type="NCBI Taxonomy" id="500"/>
    <lineage>
        <taxon>Bacteria</taxon>
        <taxon>Pseudomonadati</taxon>
        <taxon>Thermomicrobiota</taxon>
        <taxon>Thermomicrobia</taxon>
        <taxon>Thermomicrobiales</taxon>
        <taxon>Thermomicrobiaceae</taxon>
        <taxon>Thermomicrobium</taxon>
    </lineage>
</organism>
<dbReference type="InterPro" id="IPR018146">
    <property type="entry name" value="Glyoxalase_1_CS"/>
</dbReference>
<dbReference type="PANTHER" id="PTHR43279:SF1">
    <property type="entry name" value="CATECHOL-2,3-DIOXYGENASE"/>
    <property type="match status" value="1"/>
</dbReference>
<proteinExistence type="predicted"/>
<feature type="domain" description="VOC" evidence="2">
    <location>
        <begin position="11"/>
        <end position="129"/>
    </location>
</feature>
<dbReference type="SUPFAM" id="SSF54593">
    <property type="entry name" value="Glyoxalase/Bleomycin resistance protein/Dihydroxybiphenyl dioxygenase"/>
    <property type="match status" value="2"/>
</dbReference>
<accession>A0A7C1FQ67</accession>
<protein>
    <submittedName>
        <fullName evidence="3">VOC family protein</fullName>
    </submittedName>
</protein>
<name>A0A7C1FQ67_THERO</name>
<dbReference type="PANTHER" id="PTHR43279">
    <property type="entry name" value="CATECHOL-2,3-DIOXYGENASE"/>
    <property type="match status" value="1"/>
</dbReference>
<dbReference type="PROSITE" id="PS51819">
    <property type="entry name" value="VOC"/>
    <property type="match status" value="2"/>
</dbReference>
<keyword evidence="1" id="KW-0479">Metal-binding</keyword>
<dbReference type="GO" id="GO:0046872">
    <property type="term" value="F:metal ion binding"/>
    <property type="evidence" value="ECO:0007669"/>
    <property type="project" value="UniProtKB-KW"/>
</dbReference>
<dbReference type="Gene3D" id="3.10.180.10">
    <property type="entry name" value="2,3-Dihydroxybiphenyl 1,2-Dioxygenase, domain 1"/>
    <property type="match status" value="2"/>
</dbReference>
<dbReference type="Pfam" id="PF00903">
    <property type="entry name" value="Glyoxalase"/>
    <property type="match status" value="2"/>
</dbReference>
<dbReference type="GO" id="GO:0004462">
    <property type="term" value="F:lactoylglutathione lyase activity"/>
    <property type="evidence" value="ECO:0007669"/>
    <property type="project" value="InterPro"/>
</dbReference>
<feature type="domain" description="VOC" evidence="2">
    <location>
        <begin position="174"/>
        <end position="294"/>
    </location>
</feature>
<evidence type="ECO:0000259" key="2">
    <source>
        <dbReference type="PROSITE" id="PS51819"/>
    </source>
</evidence>
<comment type="caution">
    <text evidence="3">The sequence shown here is derived from an EMBL/GenBank/DDBJ whole genome shotgun (WGS) entry which is preliminary data.</text>
</comment>
<dbReference type="InterPro" id="IPR004360">
    <property type="entry name" value="Glyas_Fos-R_dOase_dom"/>
</dbReference>
<reference evidence="3" key="1">
    <citation type="journal article" date="2020" name="mSystems">
        <title>Genome- and Community-Level Interaction Insights into Carbon Utilization and Element Cycling Functions of Hydrothermarchaeota in Hydrothermal Sediment.</title>
        <authorList>
            <person name="Zhou Z."/>
            <person name="Liu Y."/>
            <person name="Xu W."/>
            <person name="Pan J."/>
            <person name="Luo Z.H."/>
            <person name="Li M."/>
        </authorList>
    </citation>
    <scope>NUCLEOTIDE SEQUENCE [LARGE SCALE GENOMIC DNA]</scope>
    <source>
        <strain evidence="3">SpSt-222</strain>
    </source>
</reference>
<dbReference type="PROSITE" id="PS00934">
    <property type="entry name" value="GLYOXALASE_I_1"/>
    <property type="match status" value="1"/>
</dbReference>
<sequence>MHTMTLPATLELGPVTLRVADERLIRLFYQELLGYEFVPQGDGFWAALPPGAAKPHFLFEIAPEAPARPQRAPGLYHTAILLPTRTELARVLRHLVERRWPLLGASDHQVSEALYLADPEGNGLELYADRPPERWPRGTRESISMVTEPLDVRDLLRELEASPEPWRTMPANARVGHVHLQVSSLELAERFYVELLGFQVTQRSYPGALFVAAGDYHHHLGLNIWNSRRADPAPPGCRGLVRFAIVIPDRAAWSAALDRLERAGRPVERGLHGELGEGARTRDYDDLEIELWTPLEAD</sequence>
<dbReference type="InterPro" id="IPR037523">
    <property type="entry name" value="VOC_core"/>
</dbReference>
<evidence type="ECO:0000313" key="3">
    <source>
        <dbReference type="EMBL" id="HEF65312.1"/>
    </source>
</evidence>
<evidence type="ECO:0000256" key="1">
    <source>
        <dbReference type="ARBA" id="ARBA00022723"/>
    </source>
</evidence>
<dbReference type="InterPro" id="IPR029068">
    <property type="entry name" value="Glyas_Bleomycin-R_OHBP_Dase"/>
</dbReference>